<dbReference type="Pfam" id="PF13280">
    <property type="entry name" value="WYL"/>
    <property type="match status" value="1"/>
</dbReference>
<dbReference type="EMBL" id="JBHUOZ010000001">
    <property type="protein sequence ID" value="MFD2919377.1"/>
    <property type="molecule type" value="Genomic_DNA"/>
</dbReference>
<evidence type="ECO:0000313" key="3">
    <source>
        <dbReference type="EMBL" id="MFD2919377.1"/>
    </source>
</evidence>
<organism evidence="3 4">
    <name type="scientific">Terrimonas rubra</name>
    <dbReference type="NCBI Taxonomy" id="1035890"/>
    <lineage>
        <taxon>Bacteria</taxon>
        <taxon>Pseudomonadati</taxon>
        <taxon>Bacteroidota</taxon>
        <taxon>Chitinophagia</taxon>
        <taxon>Chitinophagales</taxon>
        <taxon>Chitinophagaceae</taxon>
        <taxon>Terrimonas</taxon>
    </lineage>
</organism>
<feature type="domain" description="WYL" evidence="1">
    <location>
        <begin position="210"/>
        <end position="277"/>
    </location>
</feature>
<dbReference type="RefSeq" id="WP_386096505.1">
    <property type="nucleotide sequence ID" value="NZ_JBHUOZ010000001.1"/>
</dbReference>
<proteinExistence type="predicted"/>
<dbReference type="InterPro" id="IPR057727">
    <property type="entry name" value="WCX_dom"/>
</dbReference>
<dbReference type="PANTHER" id="PTHR34580">
    <property type="match status" value="1"/>
</dbReference>
<dbReference type="Proteomes" id="UP001597511">
    <property type="component" value="Unassembled WGS sequence"/>
</dbReference>
<evidence type="ECO:0000259" key="1">
    <source>
        <dbReference type="Pfam" id="PF13280"/>
    </source>
</evidence>
<name>A0ABW6A3P1_9BACT</name>
<comment type="caution">
    <text evidence="3">The sequence shown here is derived from an EMBL/GenBank/DDBJ whole genome shotgun (WGS) entry which is preliminary data.</text>
</comment>
<dbReference type="Pfam" id="PF25583">
    <property type="entry name" value="WCX"/>
    <property type="match status" value="1"/>
</dbReference>
<keyword evidence="4" id="KW-1185">Reference proteome</keyword>
<feature type="domain" description="WCX" evidence="2">
    <location>
        <begin position="311"/>
        <end position="384"/>
    </location>
</feature>
<reference evidence="4" key="1">
    <citation type="journal article" date="2019" name="Int. J. Syst. Evol. Microbiol.">
        <title>The Global Catalogue of Microorganisms (GCM) 10K type strain sequencing project: providing services to taxonomists for standard genome sequencing and annotation.</title>
        <authorList>
            <consortium name="The Broad Institute Genomics Platform"/>
            <consortium name="The Broad Institute Genome Sequencing Center for Infectious Disease"/>
            <person name="Wu L."/>
            <person name="Ma J."/>
        </authorList>
    </citation>
    <scope>NUCLEOTIDE SEQUENCE [LARGE SCALE GENOMIC DNA]</scope>
    <source>
        <strain evidence="4">KCTC 23299</strain>
    </source>
</reference>
<accession>A0ABW6A3P1</accession>
<evidence type="ECO:0000259" key="2">
    <source>
        <dbReference type="Pfam" id="PF25583"/>
    </source>
</evidence>
<dbReference type="InterPro" id="IPR026881">
    <property type="entry name" value="WYL_dom"/>
</dbReference>
<protein>
    <submittedName>
        <fullName evidence="3">Helix-turn-helix transcriptional regulator</fullName>
    </submittedName>
</protein>
<evidence type="ECO:0000313" key="4">
    <source>
        <dbReference type="Proteomes" id="UP001597511"/>
    </source>
</evidence>
<sequence length="395" mass="46300">MSAGRPSLLTVASPRYTEMYKPVSRSIKPVSLRDTGFLLPFNLKYCPNFRQKKNPMPVNRNALIRYRTIDKCLQNRRRKWTIDDLIDACTEALYEYEGIDKPISLRTIRLDLNAMRSEQLGYNAPIVVIDKKYYTYEDPDYTITNIPLTSQDLNTLQEVSHLLRQFKGFNHFTEVNEMISKLEDKIYSEQHHQNPVIDFEKNELLTGLQWLDVLYKHIIEKNTLLLTYQSFKARQAGELVFYPYLLKEYRNRWFLLGMHKKDKQLLTLALDRIQKIEPRPDEKFRTSTDFDAQTHFDDIIGVSRSPGQKPVTVKFFTDHHQAPYIITKPLHHSQEILEKNKEGVLFQLKVIPNLELERELLGFGNGLKILSPASLVRSVSKKIRLMNLMYGAEYP</sequence>
<gene>
    <name evidence="3" type="ORF">ACFS6H_06665</name>
</gene>
<dbReference type="PANTHER" id="PTHR34580:SF9">
    <property type="entry name" value="SLL5097 PROTEIN"/>
    <property type="match status" value="1"/>
</dbReference>
<dbReference type="InterPro" id="IPR051534">
    <property type="entry name" value="CBASS_pafABC_assoc_protein"/>
</dbReference>
<dbReference type="PROSITE" id="PS52050">
    <property type="entry name" value="WYL"/>
    <property type="match status" value="1"/>
</dbReference>